<comment type="similarity">
    <text evidence="1">Belongs to the protein kinase superfamily. NEK Ser/Thr protein kinase family. NIMA subfamily.</text>
</comment>
<dbReference type="Gene3D" id="1.10.510.10">
    <property type="entry name" value="Transferase(Phosphotransferase) domain 1"/>
    <property type="match status" value="1"/>
</dbReference>
<feature type="region of interest" description="Disordered" evidence="8">
    <location>
        <begin position="692"/>
        <end position="926"/>
    </location>
</feature>
<keyword evidence="12" id="KW-1185">Reference proteome</keyword>
<reference evidence="11 12" key="1">
    <citation type="submission" date="2021-02" db="EMBL/GenBank/DDBJ databases">
        <title>De Novo genome assembly of isolated myxobacteria.</title>
        <authorList>
            <person name="Stevens D.C."/>
        </authorList>
    </citation>
    <scope>NUCLEOTIDE SEQUENCE [LARGE SCALE GENOMIC DNA]</scope>
    <source>
        <strain evidence="11 12">ATCC 29039</strain>
    </source>
</reference>
<evidence type="ECO:0000256" key="1">
    <source>
        <dbReference type="ARBA" id="ARBA00010886"/>
    </source>
</evidence>
<evidence type="ECO:0000256" key="8">
    <source>
        <dbReference type="SAM" id="MobiDB-lite"/>
    </source>
</evidence>
<evidence type="ECO:0000259" key="10">
    <source>
        <dbReference type="PROSITE" id="PS50011"/>
    </source>
</evidence>
<keyword evidence="11" id="KW-0723">Serine/threonine-protein kinase</keyword>
<organism evidence="11 12">
    <name type="scientific">Corallococcus macrosporus</name>
    <dbReference type="NCBI Taxonomy" id="35"/>
    <lineage>
        <taxon>Bacteria</taxon>
        <taxon>Pseudomonadati</taxon>
        <taxon>Myxococcota</taxon>
        <taxon>Myxococcia</taxon>
        <taxon>Myxococcales</taxon>
        <taxon>Cystobacterineae</taxon>
        <taxon>Myxococcaceae</taxon>
        <taxon>Corallococcus</taxon>
    </lineage>
</organism>
<evidence type="ECO:0000256" key="4">
    <source>
        <dbReference type="ARBA" id="ARBA00022741"/>
    </source>
</evidence>
<evidence type="ECO:0000256" key="3">
    <source>
        <dbReference type="ARBA" id="ARBA00022679"/>
    </source>
</evidence>
<proteinExistence type="inferred from homology"/>
<feature type="domain" description="Protein kinase" evidence="10">
    <location>
        <begin position="387"/>
        <end position="666"/>
    </location>
</feature>
<dbReference type="Gene3D" id="3.30.200.20">
    <property type="entry name" value="Phosphorylase Kinase, domain 1"/>
    <property type="match status" value="1"/>
</dbReference>
<evidence type="ECO:0000313" key="12">
    <source>
        <dbReference type="Proteomes" id="UP000664052"/>
    </source>
</evidence>
<dbReference type="InterPro" id="IPR000719">
    <property type="entry name" value="Prot_kinase_dom"/>
</dbReference>
<keyword evidence="4 7" id="KW-0547">Nucleotide-binding</keyword>
<gene>
    <name evidence="11" type="ORF">JYK02_11680</name>
</gene>
<dbReference type="PROSITE" id="PS00109">
    <property type="entry name" value="PROTEIN_KINASE_TYR"/>
    <property type="match status" value="1"/>
</dbReference>
<dbReference type="PROSITE" id="PS00107">
    <property type="entry name" value="PROTEIN_KINASE_ATP"/>
    <property type="match status" value="1"/>
</dbReference>
<keyword evidence="9" id="KW-0812">Transmembrane</keyword>
<dbReference type="EC" id="2.7.11.1" evidence="2"/>
<dbReference type="RefSeq" id="WP_207051002.1">
    <property type="nucleotide sequence ID" value="NZ_JAFIMU010000006.1"/>
</dbReference>
<feature type="compositionally biased region" description="Polar residues" evidence="8">
    <location>
        <begin position="879"/>
        <end position="889"/>
    </location>
</feature>
<dbReference type="InterPro" id="IPR017441">
    <property type="entry name" value="Protein_kinase_ATP_BS"/>
</dbReference>
<dbReference type="PANTHER" id="PTHR43671:SF13">
    <property type="entry name" value="SERINE_THREONINE-PROTEIN KINASE NEK2"/>
    <property type="match status" value="1"/>
</dbReference>
<dbReference type="Proteomes" id="UP000664052">
    <property type="component" value="Unassembled WGS sequence"/>
</dbReference>
<dbReference type="SUPFAM" id="SSF56112">
    <property type="entry name" value="Protein kinase-like (PK-like)"/>
    <property type="match status" value="1"/>
</dbReference>
<dbReference type="InterPro" id="IPR008266">
    <property type="entry name" value="Tyr_kinase_AS"/>
</dbReference>
<dbReference type="InterPro" id="IPR050660">
    <property type="entry name" value="NEK_Ser/Thr_kinase"/>
</dbReference>
<keyword evidence="9" id="KW-0472">Membrane</keyword>
<sequence length="1113" mass="116873">MESQTSNASITSLRVGSLTHVRVAGVIDETFPLSPASKGLQGLVVVDLGLVERISSFGVRRWIEFAGHPPQGVSGLYVVNAPPVVVDQLNMVEGFAGVARVLSLLAPYSCRFCKEDRLRLVRLVEESKVVEAGGAPPHHCPVCAQPLEFADEPTEFFDFARRQQFSAVDPAVLRYLRAGLPNEPSELSSHLKIVQDDITFITLASTLKGDLNVRRLASGLEGRVAFDCCHVSTVEPEALPRIEQVLEVASQGAQVVLCRVPPPLLSVLAKSTKPLPAKLATLWLPCDCRNCGQVTHHRIQTSEYLEVLRAKGTMDRVCPVCGGNARAPALAQFQGLLARTPLTDKPLEDIEALEQRALSQYLFGSTNQDPGAKGTSATDTHNSGARLQIIRRLGQGGMAEVFLAKQQGVKGFEKFVVMKKILAQFAENPEFVDMLFAEARANARLTHPNIVQTFDVGVTDGVAYILMEYVRGPDLKRLLTELRRKGMALPLEHALRIVAEVAAGLHYAHSYVDPSGTAHPVVHRDVSPHNVLVSLDGAIKLSDFGIAKVQGEEQTQAGVIKGKISYLSPEAASGRPLDWRNDVFALGVVLFELLTGQLPFRRDHDAATLAAIVREPAPVPSQLRPHIPQDVSDLILRALVKDPARRTPSAAAMREEIEAVIAHHRLSSSPASVAQFFKEALGDRLSEYAPSSIAGSGTGSNPRALMPGTGSHSRVPGTGSGSDMRAPSDLSRPPVRGGSGSMPRMEPPPVASPPEAAERGTEVVSVTSDPTRPPVPPPVATPGAVHPPAPPVAAAPAPRPSRPAAAPPASPLPPPTAVRPAASANVPTRVGPPPQAPARPSVSVPSVAPLTSVPPPPAVPPAPPQHGGTHAQYAPPQQPVTHSSPQTGTHAAYGGNHPAPPPPVAAPPPPQVAPPARPPAAPVAAPPAPVHAVASAAPVPAADTSGKGLTSGQRKGLVVGGVGLVLAGLALVFLLPKGGVEVRNAQEGERVYVSGVLLEGSNALPEDPSGWLVSTAVEGKLHRFGKVPKSEHIDLRTLADAAPQADARGTLSVTGAQGCRVALGSQVLQGQTPLASPMPAGREFEVRVTCGGKPDVVRWVMAVPGQGVALDVP</sequence>
<feature type="binding site" evidence="7">
    <location>
        <position position="419"/>
    </location>
    <ligand>
        <name>ATP</name>
        <dbReference type="ChEBI" id="CHEBI:30616"/>
    </ligand>
</feature>
<evidence type="ECO:0000256" key="6">
    <source>
        <dbReference type="ARBA" id="ARBA00022840"/>
    </source>
</evidence>
<evidence type="ECO:0000313" key="11">
    <source>
        <dbReference type="EMBL" id="MBN8228169.1"/>
    </source>
</evidence>
<dbReference type="GO" id="GO:0004674">
    <property type="term" value="F:protein serine/threonine kinase activity"/>
    <property type="evidence" value="ECO:0007669"/>
    <property type="project" value="UniProtKB-KW"/>
</dbReference>
<evidence type="ECO:0000256" key="7">
    <source>
        <dbReference type="PROSITE-ProRule" id="PRU10141"/>
    </source>
</evidence>
<evidence type="ECO:0000256" key="5">
    <source>
        <dbReference type="ARBA" id="ARBA00022777"/>
    </source>
</evidence>
<feature type="compositionally biased region" description="Pro residues" evidence="8">
    <location>
        <begin position="852"/>
        <end position="864"/>
    </location>
</feature>
<feature type="compositionally biased region" description="Pro residues" evidence="8">
    <location>
        <begin position="771"/>
        <end position="817"/>
    </location>
</feature>
<accession>A0ABS3D925</accession>
<keyword evidence="6 7" id="KW-0067">ATP-binding</keyword>
<evidence type="ECO:0000256" key="9">
    <source>
        <dbReference type="SAM" id="Phobius"/>
    </source>
</evidence>
<comment type="caution">
    <text evidence="11">The sequence shown here is derived from an EMBL/GenBank/DDBJ whole genome shotgun (WGS) entry which is preliminary data.</text>
</comment>
<dbReference type="EMBL" id="JAFIMU010000006">
    <property type="protein sequence ID" value="MBN8228169.1"/>
    <property type="molecule type" value="Genomic_DNA"/>
</dbReference>
<name>A0ABS3D925_9BACT</name>
<feature type="transmembrane region" description="Helical" evidence="9">
    <location>
        <begin position="957"/>
        <end position="975"/>
    </location>
</feature>
<evidence type="ECO:0000256" key="2">
    <source>
        <dbReference type="ARBA" id="ARBA00012513"/>
    </source>
</evidence>
<keyword evidence="5 11" id="KW-0418">Kinase</keyword>
<dbReference type="PROSITE" id="PS50011">
    <property type="entry name" value="PROTEIN_KINASE_DOM"/>
    <property type="match status" value="1"/>
</dbReference>
<protein>
    <recommendedName>
        <fullName evidence="2">non-specific serine/threonine protein kinase</fullName>
        <ecNumber evidence="2">2.7.11.1</ecNumber>
    </recommendedName>
</protein>
<dbReference type="CDD" id="cd14014">
    <property type="entry name" value="STKc_PknB_like"/>
    <property type="match status" value="1"/>
</dbReference>
<feature type="compositionally biased region" description="Low complexity" evidence="8">
    <location>
        <begin position="838"/>
        <end position="851"/>
    </location>
</feature>
<keyword evidence="3" id="KW-0808">Transferase</keyword>
<dbReference type="Pfam" id="PF00069">
    <property type="entry name" value="Pkinase"/>
    <property type="match status" value="1"/>
</dbReference>
<keyword evidence="9" id="KW-1133">Transmembrane helix</keyword>
<feature type="compositionally biased region" description="Pro residues" evidence="8">
    <location>
        <begin position="898"/>
        <end position="926"/>
    </location>
</feature>
<dbReference type="InterPro" id="IPR011009">
    <property type="entry name" value="Kinase-like_dom_sf"/>
</dbReference>
<dbReference type="PANTHER" id="PTHR43671">
    <property type="entry name" value="SERINE/THREONINE-PROTEIN KINASE NEK"/>
    <property type="match status" value="1"/>
</dbReference>